<evidence type="ECO:0000313" key="4">
    <source>
        <dbReference type="EMBL" id="KAF0825450.1"/>
    </source>
</evidence>
<dbReference type="Gene3D" id="3.40.630.30">
    <property type="match status" value="1"/>
</dbReference>
<reference evidence="4 5" key="1">
    <citation type="journal article" date="2020" name="G3 (Bethesda)">
        <title>Whole Genome Sequencing and Comparative Genomics of Two Nematicidal Bacillus Strains Reveals a Wide Range of Possible Virulence Factors.</title>
        <authorList>
            <person name="Susic N."/>
            <person name="Janezic S."/>
            <person name="Rupnik M."/>
            <person name="Geric Stare B."/>
        </authorList>
    </citation>
    <scope>NUCLEOTIDE SEQUENCE [LARGE SCALE GENOMIC DNA]</scope>
    <source>
        <strain evidence="4 5">I-1582</strain>
    </source>
</reference>
<dbReference type="Pfam" id="PF13673">
    <property type="entry name" value="Acetyltransf_10"/>
    <property type="match status" value="1"/>
</dbReference>
<dbReference type="SUPFAM" id="SSF55729">
    <property type="entry name" value="Acyl-CoA N-acyltransferases (Nat)"/>
    <property type="match status" value="1"/>
</dbReference>
<accession>A0A800NEU5</accession>
<dbReference type="PROSITE" id="PS51186">
    <property type="entry name" value="GNAT"/>
    <property type="match status" value="1"/>
</dbReference>
<name>A0A800NEU5_CYTFI</name>
<sequence length="136" mass="15300">MIEYKVDIEGISTDMLDGFLDGWPNPPSPEKHLKLLKNSTKIVLAVDRDKHAVAGFITAISDGVLSACIPLLEVLPEYQQQGIGQKLITRMLEELDGIYMIDIMCDPELQPFYEKFGMIKSSGMVQRNYHNQSGKQ</sequence>
<dbReference type="RefSeq" id="WP_159344280.1">
    <property type="nucleotide sequence ID" value="NZ_JBALOT010000028.1"/>
</dbReference>
<keyword evidence="2" id="KW-0012">Acyltransferase</keyword>
<dbReference type="OrthoDB" id="9775804at2"/>
<dbReference type="EMBL" id="VDEM01000004">
    <property type="protein sequence ID" value="KAF0825450.1"/>
    <property type="molecule type" value="Genomic_DNA"/>
</dbReference>
<dbReference type="PANTHER" id="PTHR43626:SF4">
    <property type="entry name" value="GCN5-RELATED N-ACETYLTRANSFERASE 2, CHLOROPLASTIC"/>
    <property type="match status" value="1"/>
</dbReference>
<dbReference type="GO" id="GO:0005737">
    <property type="term" value="C:cytoplasm"/>
    <property type="evidence" value="ECO:0007669"/>
    <property type="project" value="TreeGrafter"/>
</dbReference>
<proteinExistence type="predicted"/>
<evidence type="ECO:0000313" key="5">
    <source>
        <dbReference type="Proteomes" id="UP000465778"/>
    </source>
</evidence>
<dbReference type="PANTHER" id="PTHR43626">
    <property type="entry name" value="ACYL-COA N-ACYLTRANSFERASE"/>
    <property type="match status" value="1"/>
</dbReference>
<dbReference type="InterPro" id="IPR016181">
    <property type="entry name" value="Acyl_CoA_acyltransferase"/>
</dbReference>
<dbReference type="AlphaFoldDB" id="A0A800NEU5"/>
<evidence type="ECO:0000259" key="3">
    <source>
        <dbReference type="PROSITE" id="PS51186"/>
    </source>
</evidence>
<organism evidence="4 5">
    <name type="scientific">Cytobacillus firmus</name>
    <name type="common">Bacillus firmus</name>
    <dbReference type="NCBI Taxonomy" id="1399"/>
    <lineage>
        <taxon>Bacteria</taxon>
        <taxon>Bacillati</taxon>
        <taxon>Bacillota</taxon>
        <taxon>Bacilli</taxon>
        <taxon>Bacillales</taxon>
        <taxon>Bacillaceae</taxon>
        <taxon>Cytobacillus</taxon>
    </lineage>
</organism>
<dbReference type="CDD" id="cd04301">
    <property type="entry name" value="NAT_SF"/>
    <property type="match status" value="1"/>
</dbReference>
<dbReference type="Proteomes" id="UP000465778">
    <property type="component" value="Unassembled WGS sequence"/>
</dbReference>
<evidence type="ECO:0000256" key="1">
    <source>
        <dbReference type="ARBA" id="ARBA00022679"/>
    </source>
</evidence>
<comment type="caution">
    <text evidence="4">The sequence shown here is derived from an EMBL/GenBank/DDBJ whole genome shotgun (WGS) entry which is preliminary data.</text>
</comment>
<gene>
    <name evidence="4" type="ORF">KIS1582_0757</name>
</gene>
<dbReference type="InterPro" id="IPR000182">
    <property type="entry name" value="GNAT_dom"/>
</dbReference>
<dbReference type="GO" id="GO:0008080">
    <property type="term" value="F:N-acetyltransferase activity"/>
    <property type="evidence" value="ECO:0007669"/>
    <property type="project" value="InterPro"/>
</dbReference>
<keyword evidence="1" id="KW-0808">Transferase</keyword>
<feature type="domain" description="N-acetyltransferase" evidence="3">
    <location>
        <begin position="2"/>
        <end position="136"/>
    </location>
</feature>
<evidence type="ECO:0000256" key="2">
    <source>
        <dbReference type="ARBA" id="ARBA00023315"/>
    </source>
</evidence>
<dbReference type="InterPro" id="IPR045039">
    <property type="entry name" value="NSI-like"/>
</dbReference>
<protein>
    <recommendedName>
        <fullName evidence="3">N-acetyltransferase domain-containing protein</fullName>
    </recommendedName>
</protein>